<keyword evidence="7" id="KW-1185">Reference proteome</keyword>
<keyword evidence="5" id="KW-0653">Protein transport</keyword>
<dbReference type="GO" id="GO:0017056">
    <property type="term" value="F:structural constituent of nuclear pore"/>
    <property type="evidence" value="ECO:0007669"/>
    <property type="project" value="InterPro"/>
</dbReference>
<keyword evidence="3 5" id="KW-0906">Nuclear pore complex</keyword>
<evidence type="ECO:0000313" key="7">
    <source>
        <dbReference type="Proteomes" id="UP001209878"/>
    </source>
</evidence>
<keyword evidence="5" id="KW-0813">Transport</keyword>
<evidence type="ECO:0000256" key="4">
    <source>
        <dbReference type="ARBA" id="ARBA00023242"/>
    </source>
</evidence>
<dbReference type="EMBL" id="JAODUO010000096">
    <property type="protein sequence ID" value="KAK2189808.1"/>
    <property type="molecule type" value="Genomic_DNA"/>
</dbReference>
<proteinExistence type="inferred from homology"/>
<dbReference type="GO" id="GO:0006606">
    <property type="term" value="P:protein import into nucleus"/>
    <property type="evidence" value="ECO:0007669"/>
    <property type="project" value="TreeGrafter"/>
</dbReference>
<comment type="subcellular location">
    <subcellularLocation>
        <location evidence="1 5">Nucleus</location>
        <location evidence="1 5">Nuclear pore complex</location>
    </subcellularLocation>
</comment>
<evidence type="ECO:0000256" key="5">
    <source>
        <dbReference type="RuleBase" id="RU364035"/>
    </source>
</evidence>
<dbReference type="PANTHER" id="PTHR11225">
    <property type="entry name" value="NUCLEAR PORE COMPLEX PROTEIN NUP93 NUCLEOPORIN NUP93 DEAD EYE PROTEIN"/>
    <property type="match status" value="1"/>
</dbReference>
<protein>
    <recommendedName>
        <fullName evidence="5">Nuclear pore protein</fullName>
    </recommendedName>
</protein>
<keyword evidence="4 5" id="KW-0539">Nucleus</keyword>
<dbReference type="GO" id="GO:0016973">
    <property type="term" value="P:poly(A)+ mRNA export from nucleus"/>
    <property type="evidence" value="ECO:0007669"/>
    <property type="project" value="TreeGrafter"/>
</dbReference>
<organism evidence="6 7">
    <name type="scientific">Ridgeia piscesae</name>
    <name type="common">Tubeworm</name>
    <dbReference type="NCBI Taxonomy" id="27915"/>
    <lineage>
        <taxon>Eukaryota</taxon>
        <taxon>Metazoa</taxon>
        <taxon>Spiralia</taxon>
        <taxon>Lophotrochozoa</taxon>
        <taxon>Annelida</taxon>
        <taxon>Polychaeta</taxon>
        <taxon>Sedentaria</taxon>
        <taxon>Canalipalpata</taxon>
        <taxon>Sabellida</taxon>
        <taxon>Siboglinidae</taxon>
        <taxon>Ridgeia</taxon>
    </lineage>
</organism>
<keyword evidence="5" id="KW-0509">mRNA transport</keyword>
<evidence type="ECO:0000256" key="3">
    <source>
        <dbReference type="ARBA" id="ARBA00023132"/>
    </source>
</evidence>
<dbReference type="GO" id="GO:0005643">
    <property type="term" value="C:nuclear pore"/>
    <property type="evidence" value="ECO:0007669"/>
    <property type="project" value="UniProtKB-SubCell"/>
</dbReference>
<name>A0AAD9P7X0_RIDPI</name>
<accession>A0AAD9P7X0</accession>
<sequence>MMDVDSGFGDLLQQAQQLTADMDTGMELPRVERNLQQLKEAAQRMASRVPLVAQETTDVKASLLLGSRGYDIRRVAHKLEELSTAKTFEPLEPIRDTDIQGFLKNERENALLAAIEQTRKNTFEETERRHWADMESEWEQEKQKILTALVGTGQDMLDFPHDSQNLLTDTMNMQGRTAMDSVEMAYAKQVYIYNDKVVQGGIKPSLVDMFSSVASTMEDKKVAELWNMVRHMTEVPTVKVSSPLKARTSVEMQKAYTRQAQRYLEQSYLKYVTLMVYSNLQQAQLGGVPGTYNLVRSFLNIRLPVMMQELEDGDVEGLPIWALIYYCMRCGDLSAAWDIICSVDQNLGDFGRFFKEYMESDDRRLGANSERDIRLQYRRSVRNSTDPYKRVVYCLTGKCDPRGNHSEVADKTEDYLWLKLCQLSFQDEDAMFQERLTLPQFQTMLLEEHGESHFNAYQQPFLYFEVLLLTAQFEAAIEFMSRIESVRCHAVHVALVFYELHFLLLPSNSHSKLLSRESSDPEPLRRLNFARLVMMYTRKFEATDPREALQYFHLLRDLKTAQGDNLFMSCVSELVLETREFDMLLGQLGKDGSRKPGAIDKFNGDTQKIIELVASDTEGKGLLEDAITLYDLAKNHDKVLELLNKLLSQVVSQPSTPQSTRDRLKQLALAIAERYRQLAARGSQHTTETFHLLLDLMTFFDHYHLGRTEEAHKVIQELRLLPFAVSAVEQKVKAFRFYPDEVRRSLPDILLATMSILHTQYKHVRSCGSLSAQPPCSLSGPSFREDGGRQQYIDDLRSQARALITFAGMIPYRMPSDTNARLVQMEVLMN</sequence>
<evidence type="ECO:0000256" key="2">
    <source>
        <dbReference type="ARBA" id="ARBA00010186"/>
    </source>
</evidence>
<dbReference type="Pfam" id="PF04097">
    <property type="entry name" value="Nic96"/>
    <property type="match status" value="1"/>
</dbReference>
<dbReference type="Proteomes" id="UP001209878">
    <property type="component" value="Unassembled WGS sequence"/>
</dbReference>
<reference evidence="6" key="1">
    <citation type="journal article" date="2023" name="Mol. Biol. Evol.">
        <title>Third-Generation Sequencing Reveals the Adaptive Role of the Epigenome in Three Deep-Sea Polychaetes.</title>
        <authorList>
            <person name="Perez M."/>
            <person name="Aroh O."/>
            <person name="Sun Y."/>
            <person name="Lan Y."/>
            <person name="Juniper S.K."/>
            <person name="Young C.R."/>
            <person name="Angers B."/>
            <person name="Qian P.Y."/>
        </authorList>
    </citation>
    <scope>NUCLEOTIDE SEQUENCE</scope>
    <source>
        <strain evidence="6">R07B-5</strain>
    </source>
</reference>
<comment type="similarity">
    <text evidence="2 5">Belongs to the nucleoporin interacting component (NIC) family.</text>
</comment>
<dbReference type="InterPro" id="IPR007231">
    <property type="entry name" value="Nucleoporin_int_Nup93/Nic96"/>
</dbReference>
<dbReference type="PANTHER" id="PTHR11225:SF4">
    <property type="entry name" value="NUCLEAR PORE COMPLEX PROTEIN NUP93"/>
    <property type="match status" value="1"/>
</dbReference>
<dbReference type="AlphaFoldDB" id="A0AAD9P7X0"/>
<evidence type="ECO:0000313" key="6">
    <source>
        <dbReference type="EMBL" id="KAK2189808.1"/>
    </source>
</evidence>
<evidence type="ECO:0000256" key="1">
    <source>
        <dbReference type="ARBA" id="ARBA00004567"/>
    </source>
</evidence>
<gene>
    <name evidence="6" type="ORF">NP493_96g07020</name>
</gene>
<comment type="caution">
    <text evidence="6">The sequence shown here is derived from an EMBL/GenBank/DDBJ whole genome shotgun (WGS) entry which is preliminary data.</text>
</comment>
<keyword evidence="5" id="KW-0811">Translocation</keyword>
<keyword evidence="5" id="KW-0472">Membrane</keyword>